<evidence type="ECO:0000313" key="5">
    <source>
        <dbReference type="EMBL" id="CAI5737079.1"/>
    </source>
</evidence>
<evidence type="ECO:0000313" key="6">
    <source>
        <dbReference type="Proteomes" id="UP001162031"/>
    </source>
</evidence>
<dbReference type="NCBIfam" id="TIGR03317">
    <property type="entry name" value="ygfZ_signature"/>
    <property type="match status" value="1"/>
</dbReference>
<sequence>MPLSRFMRAGFTRLASRRLTQLQGADASRFLQAVLTNDMKDLTRRGDAIYGAFLSTKGRVLGDCHVLQVQDDAFLLDYDKDVADSLMKHWKRYKLRMKVAIEDKTDALALYATLPAILQDTGSLLSHEASHETVVEQLQTLWKSPQDDDRAVVFADPRGHGFGVRAIVPVDATLDVPQGYAMMEPSAYVDHRIALGVAEATELVDGIPLECNLDLLHGVSFRKGCYVGQELTARTQFKGNIRKRIVPAALVPSDQHDVVKALSECAFESLDSPSLAALRTYLAESKDWKDVKAPVIGDKVVVTGDTKAIGTIYNVGKDVSSAIVMMRLSHLLPSEDGDVVPTMKFSTQDGAFHVVPYRPSWWSPLDVKTGKMMLL</sequence>
<comment type="subcellular location">
    <subcellularLocation>
        <location evidence="1">Mitochondrion</location>
    </subcellularLocation>
</comment>
<organism evidence="5 6">
    <name type="scientific">Hyaloperonospora brassicae</name>
    <name type="common">Brassica downy mildew</name>
    <name type="synonym">Peronospora brassicae</name>
    <dbReference type="NCBI Taxonomy" id="162125"/>
    <lineage>
        <taxon>Eukaryota</taxon>
        <taxon>Sar</taxon>
        <taxon>Stramenopiles</taxon>
        <taxon>Oomycota</taxon>
        <taxon>Peronosporomycetes</taxon>
        <taxon>Peronosporales</taxon>
        <taxon>Peronosporaceae</taxon>
        <taxon>Hyaloperonospora</taxon>
    </lineage>
</organism>
<keyword evidence="3" id="KW-0496">Mitochondrion</keyword>
<evidence type="ECO:0000256" key="3">
    <source>
        <dbReference type="ARBA" id="ARBA00023128"/>
    </source>
</evidence>
<dbReference type="InterPro" id="IPR017703">
    <property type="entry name" value="YgfZ/GCV_T_CS"/>
</dbReference>
<dbReference type="EMBL" id="CANTFL010001332">
    <property type="protein sequence ID" value="CAI5737079.1"/>
    <property type="molecule type" value="Genomic_DNA"/>
</dbReference>
<evidence type="ECO:0000256" key="2">
    <source>
        <dbReference type="ARBA" id="ARBA00022946"/>
    </source>
</evidence>
<proteinExistence type="predicted"/>
<evidence type="ECO:0000259" key="4">
    <source>
        <dbReference type="Pfam" id="PF01571"/>
    </source>
</evidence>
<accession>A0AAV0UQX0</accession>
<evidence type="ECO:0000256" key="1">
    <source>
        <dbReference type="ARBA" id="ARBA00004173"/>
    </source>
</evidence>
<dbReference type="AlphaFoldDB" id="A0AAV0UQX0"/>
<name>A0AAV0UQX0_HYABA</name>
<dbReference type="SUPFAM" id="SSF103025">
    <property type="entry name" value="Folate-binding domain"/>
    <property type="match status" value="1"/>
</dbReference>
<dbReference type="PANTHER" id="PTHR22602">
    <property type="entry name" value="TRANSFERASE CAF17, MITOCHONDRIAL-RELATED"/>
    <property type="match status" value="1"/>
</dbReference>
<protein>
    <recommendedName>
        <fullName evidence="4">GCVT N-terminal domain-containing protein</fullName>
    </recommendedName>
</protein>
<dbReference type="GO" id="GO:0005759">
    <property type="term" value="C:mitochondrial matrix"/>
    <property type="evidence" value="ECO:0007669"/>
    <property type="project" value="TreeGrafter"/>
</dbReference>
<gene>
    <name evidence="5" type="ORF">HBR001_LOCUS7036</name>
</gene>
<dbReference type="Pfam" id="PF01571">
    <property type="entry name" value="GCV_T"/>
    <property type="match status" value="1"/>
</dbReference>
<dbReference type="GO" id="GO:0016226">
    <property type="term" value="P:iron-sulfur cluster assembly"/>
    <property type="evidence" value="ECO:0007669"/>
    <property type="project" value="TreeGrafter"/>
</dbReference>
<dbReference type="PANTHER" id="PTHR22602:SF0">
    <property type="entry name" value="TRANSFERASE CAF17, MITOCHONDRIAL-RELATED"/>
    <property type="match status" value="1"/>
</dbReference>
<dbReference type="InterPro" id="IPR027266">
    <property type="entry name" value="TrmE/GcvT-like"/>
</dbReference>
<keyword evidence="6" id="KW-1185">Reference proteome</keyword>
<dbReference type="InterPro" id="IPR006222">
    <property type="entry name" value="GCVT_N"/>
</dbReference>
<comment type="caution">
    <text evidence="5">The sequence shown here is derived from an EMBL/GenBank/DDBJ whole genome shotgun (WGS) entry which is preliminary data.</text>
</comment>
<dbReference type="Proteomes" id="UP001162031">
    <property type="component" value="Unassembled WGS sequence"/>
</dbReference>
<keyword evidence="2" id="KW-0809">Transit peptide</keyword>
<dbReference type="Gene3D" id="3.30.1360.120">
    <property type="entry name" value="Probable tRNA modification gtpase trme, domain 1"/>
    <property type="match status" value="1"/>
</dbReference>
<dbReference type="InterPro" id="IPR045179">
    <property type="entry name" value="YgfZ/GcvT"/>
</dbReference>
<reference evidence="5" key="1">
    <citation type="submission" date="2022-12" db="EMBL/GenBank/DDBJ databases">
        <authorList>
            <person name="Webb A."/>
        </authorList>
    </citation>
    <scope>NUCLEOTIDE SEQUENCE</scope>
    <source>
        <strain evidence="5">Hp1</strain>
    </source>
</reference>
<feature type="domain" description="GCVT N-terminal" evidence="4">
    <location>
        <begin position="20"/>
        <end position="110"/>
    </location>
</feature>